<feature type="region of interest" description="Disordered" evidence="12">
    <location>
        <begin position="1"/>
        <end position="62"/>
    </location>
</feature>
<evidence type="ECO:0000256" key="9">
    <source>
        <dbReference type="ARBA" id="ARBA00023204"/>
    </source>
</evidence>
<dbReference type="InterPro" id="IPR038718">
    <property type="entry name" value="SNF2-like_sf"/>
</dbReference>
<accession>A0ABN9ZDX8</accession>
<dbReference type="InterPro" id="IPR027417">
    <property type="entry name" value="P-loop_NTPase"/>
</dbReference>
<feature type="compositionally biased region" description="Basic and acidic residues" evidence="12">
    <location>
        <begin position="356"/>
        <end position="367"/>
    </location>
</feature>
<keyword evidence="8" id="KW-0238">DNA-binding</keyword>
<evidence type="ECO:0000313" key="16">
    <source>
        <dbReference type="Proteomes" id="UP001314169"/>
    </source>
</evidence>
<dbReference type="Pfam" id="PF00176">
    <property type="entry name" value="SNF2-rel_dom"/>
    <property type="match status" value="1"/>
</dbReference>
<dbReference type="InterPro" id="IPR049730">
    <property type="entry name" value="SNF2/RAD54-like_C"/>
</dbReference>
<evidence type="ECO:0000259" key="14">
    <source>
        <dbReference type="PROSITE" id="PS51194"/>
    </source>
</evidence>
<dbReference type="Pfam" id="PF00271">
    <property type="entry name" value="Helicase_C"/>
    <property type="match status" value="1"/>
</dbReference>
<evidence type="ECO:0000256" key="11">
    <source>
        <dbReference type="SAM" id="Coils"/>
    </source>
</evidence>
<feature type="compositionally biased region" description="Low complexity" evidence="12">
    <location>
        <begin position="45"/>
        <end position="60"/>
    </location>
</feature>
<comment type="similarity">
    <text evidence="2">Belongs to the SNF2/RAD54 helicase family.</text>
</comment>
<evidence type="ECO:0000313" key="15">
    <source>
        <dbReference type="EMBL" id="CAK6436491.1"/>
    </source>
</evidence>
<evidence type="ECO:0000256" key="5">
    <source>
        <dbReference type="ARBA" id="ARBA00022801"/>
    </source>
</evidence>
<feature type="compositionally biased region" description="Polar residues" evidence="12">
    <location>
        <begin position="299"/>
        <end position="314"/>
    </location>
</feature>
<dbReference type="SUPFAM" id="SSF52540">
    <property type="entry name" value="P-loop containing nucleoside triphosphate hydrolases"/>
    <property type="match status" value="2"/>
</dbReference>
<feature type="region of interest" description="Disordered" evidence="12">
    <location>
        <begin position="1305"/>
        <end position="1344"/>
    </location>
</feature>
<feature type="region of interest" description="Disordered" evidence="12">
    <location>
        <begin position="1035"/>
        <end position="1232"/>
    </location>
</feature>
<evidence type="ECO:0000256" key="3">
    <source>
        <dbReference type="ARBA" id="ARBA00022741"/>
    </source>
</evidence>
<dbReference type="PROSITE" id="PS51194">
    <property type="entry name" value="HELICASE_CTER"/>
    <property type="match status" value="1"/>
</dbReference>
<feature type="compositionally biased region" description="Basic and acidic residues" evidence="12">
    <location>
        <begin position="1186"/>
        <end position="1207"/>
    </location>
</feature>
<keyword evidence="5" id="KW-0378">Hydrolase</keyword>
<feature type="domain" description="Helicase C-terminal" evidence="14">
    <location>
        <begin position="831"/>
        <end position="990"/>
    </location>
</feature>
<dbReference type="PROSITE" id="PS51192">
    <property type="entry name" value="HELICASE_ATP_BIND_1"/>
    <property type="match status" value="1"/>
</dbReference>
<dbReference type="SMART" id="SM00490">
    <property type="entry name" value="HELICc"/>
    <property type="match status" value="1"/>
</dbReference>
<evidence type="ECO:0000256" key="10">
    <source>
        <dbReference type="ARBA" id="ARBA00023242"/>
    </source>
</evidence>
<dbReference type="InterPro" id="IPR001650">
    <property type="entry name" value="Helicase_C-like"/>
</dbReference>
<dbReference type="InterPro" id="IPR050496">
    <property type="entry name" value="SNF2_RAD54_helicase_repair"/>
</dbReference>
<comment type="subcellular location">
    <subcellularLocation>
        <location evidence="1">Nucleus</location>
    </subcellularLocation>
</comment>
<organism evidence="15 16">
    <name type="scientific">Pipistrellus nathusii</name>
    <name type="common">Nathusius' pipistrelle</name>
    <dbReference type="NCBI Taxonomy" id="59473"/>
    <lineage>
        <taxon>Eukaryota</taxon>
        <taxon>Metazoa</taxon>
        <taxon>Chordata</taxon>
        <taxon>Craniata</taxon>
        <taxon>Vertebrata</taxon>
        <taxon>Euteleostomi</taxon>
        <taxon>Mammalia</taxon>
        <taxon>Eutheria</taxon>
        <taxon>Laurasiatheria</taxon>
        <taxon>Chiroptera</taxon>
        <taxon>Yangochiroptera</taxon>
        <taxon>Vespertilionidae</taxon>
        <taxon>Pipistrellus</taxon>
    </lineage>
</organism>
<feature type="compositionally biased region" description="Basic residues" evidence="12">
    <location>
        <begin position="317"/>
        <end position="339"/>
    </location>
</feature>
<dbReference type="CDD" id="cd21397">
    <property type="entry name" value="cc_ERCC-6_N"/>
    <property type="match status" value="1"/>
</dbReference>
<keyword evidence="10" id="KW-0539">Nucleus</keyword>
<reference evidence="15" key="1">
    <citation type="submission" date="2023-12" db="EMBL/GenBank/DDBJ databases">
        <authorList>
            <person name="Brown T."/>
        </authorList>
    </citation>
    <scope>NUCLEOTIDE SEQUENCE</scope>
</reference>
<dbReference type="SMART" id="SM00487">
    <property type="entry name" value="DEXDc"/>
    <property type="match status" value="1"/>
</dbReference>
<name>A0ABN9ZDX8_PIPNA</name>
<dbReference type="CDD" id="cd22254">
    <property type="entry name" value="CSB_WHD"/>
    <property type="match status" value="1"/>
</dbReference>
<keyword evidence="3" id="KW-0547">Nucleotide-binding</keyword>
<evidence type="ECO:0000256" key="1">
    <source>
        <dbReference type="ARBA" id="ARBA00004123"/>
    </source>
</evidence>
<evidence type="ECO:0000256" key="6">
    <source>
        <dbReference type="ARBA" id="ARBA00022806"/>
    </source>
</evidence>
<dbReference type="PANTHER" id="PTHR45629">
    <property type="entry name" value="SNF2/RAD54 FAMILY MEMBER"/>
    <property type="match status" value="1"/>
</dbReference>
<evidence type="ECO:0000256" key="7">
    <source>
        <dbReference type="ARBA" id="ARBA00022840"/>
    </source>
</evidence>
<keyword evidence="16" id="KW-1185">Reference proteome</keyword>
<dbReference type="Gene3D" id="3.40.50.10810">
    <property type="entry name" value="Tandem AAA-ATPase domain"/>
    <property type="match status" value="1"/>
</dbReference>
<evidence type="ECO:0000256" key="2">
    <source>
        <dbReference type="ARBA" id="ARBA00007025"/>
    </source>
</evidence>
<evidence type="ECO:0008006" key="17">
    <source>
        <dbReference type="Google" id="ProtNLM"/>
    </source>
</evidence>
<gene>
    <name evidence="15" type="ORF">MPIPNATIZW_LOCUS4797</name>
</gene>
<dbReference type="InterPro" id="IPR059240">
    <property type="entry name" value="cc_ERCC-6_N"/>
</dbReference>
<dbReference type="CDD" id="cd18793">
    <property type="entry name" value="SF2_C_SNF"/>
    <property type="match status" value="1"/>
</dbReference>
<protein>
    <recommendedName>
        <fullName evidence="17">DNA excision repair protein ERCC-6</fullName>
    </recommendedName>
</protein>
<keyword evidence="9" id="KW-0234">DNA repair</keyword>
<dbReference type="InterPro" id="IPR058951">
    <property type="entry name" value="WHD_Rad26_CSB-like"/>
</dbReference>
<dbReference type="Pfam" id="PF25875">
    <property type="entry name" value="WHD_Rad26_CSB"/>
    <property type="match status" value="1"/>
</dbReference>
<feature type="compositionally biased region" description="Polar residues" evidence="12">
    <location>
        <begin position="1320"/>
        <end position="1339"/>
    </location>
</feature>
<feature type="compositionally biased region" description="Basic and acidic residues" evidence="12">
    <location>
        <begin position="1219"/>
        <end position="1232"/>
    </location>
</feature>
<feature type="domain" description="Helicase ATP-binding" evidence="13">
    <location>
        <begin position="507"/>
        <end position="683"/>
    </location>
</feature>
<dbReference type="InterPro" id="IPR014001">
    <property type="entry name" value="Helicase_ATP-bd"/>
</dbReference>
<dbReference type="CDD" id="cd18000">
    <property type="entry name" value="DEXHc_ERCC6"/>
    <property type="match status" value="1"/>
</dbReference>
<evidence type="ECO:0000256" key="12">
    <source>
        <dbReference type="SAM" id="MobiDB-lite"/>
    </source>
</evidence>
<feature type="compositionally biased region" description="Acidic residues" evidence="12">
    <location>
        <begin position="368"/>
        <end position="383"/>
    </location>
</feature>
<proteinExistence type="inferred from homology"/>
<evidence type="ECO:0000259" key="13">
    <source>
        <dbReference type="PROSITE" id="PS51192"/>
    </source>
</evidence>
<dbReference type="PANTHER" id="PTHR45629:SF7">
    <property type="entry name" value="DNA EXCISION REPAIR PROTEIN ERCC-6-RELATED"/>
    <property type="match status" value="1"/>
</dbReference>
<feature type="region of interest" description="Disordered" evidence="12">
    <location>
        <begin position="291"/>
        <end position="438"/>
    </location>
</feature>
<keyword evidence="7" id="KW-0067">ATP-binding</keyword>
<keyword evidence="11" id="KW-0175">Coiled coil</keyword>
<dbReference type="Proteomes" id="UP001314169">
    <property type="component" value="Chromosome 14"/>
</dbReference>
<keyword evidence="6" id="KW-0347">Helicase</keyword>
<dbReference type="EMBL" id="OY882871">
    <property type="protein sequence ID" value="CAK6436491.1"/>
    <property type="molecule type" value="Genomic_DNA"/>
</dbReference>
<keyword evidence="4" id="KW-0227">DNA damage</keyword>
<dbReference type="Gene3D" id="3.40.50.300">
    <property type="entry name" value="P-loop containing nucleotide triphosphate hydrolases"/>
    <property type="match status" value="1"/>
</dbReference>
<dbReference type="InterPro" id="IPR000330">
    <property type="entry name" value="SNF2_N"/>
</dbReference>
<feature type="compositionally biased region" description="Polar residues" evidence="12">
    <location>
        <begin position="1"/>
        <end position="22"/>
    </location>
</feature>
<evidence type="ECO:0000256" key="4">
    <source>
        <dbReference type="ARBA" id="ARBA00022763"/>
    </source>
</evidence>
<feature type="compositionally biased region" description="Low complexity" evidence="12">
    <location>
        <begin position="1056"/>
        <end position="1071"/>
    </location>
</feature>
<feature type="coiled-coil region" evidence="11">
    <location>
        <begin position="164"/>
        <end position="191"/>
    </location>
</feature>
<sequence length="1479" mass="165521">MTNERIPNSSQTQEQDCLQSRCVSDGEKMTVEQENDGDAEREESLPSCSSASGPSTSTEGCPWEAARRRPALLHIDRHQIQAVEPSAQALELQGLGVDVYDQDVLEQGVLQQVDSAIQEASHAAQLADAEKEYQSVLDDLASCTTSLRQINKIIEQLSPQAATNKDINRKLDSVKRQKYNKEQQLKKITAKQKRLQTLLGGVAVKVGLEHAGPEEEDEEAGPSCLGSMLMPAQETAWEELIRTGQMTPFGTQIPQKQEKKPRKLMLNEASGFEKYLADQAKLSFERKKQVCNKRASKKTPASVTSELSPTLSENKPNKRSKVLSKTDKRLKKHIKKLQKRALQFQGKVGLPKGKKRLESDVRPKAEGDSEGEESEYLPSEEEERAAAEVDLSAEGTDSELGPVLQRRKCKKKTAAQEMDGGSSGEEAEAAKGGGRKGVRCRDDGDEDYYKQRLRRWNKLRLQDKEKCLKLEDDSEESDAEFDEGFKVPGFLFKKLFKYQQTGVRWLWELHCQQAGGILGDEMGLGKTIQIIAFLAGLSYSKIRTRGSNYRFEGLGPTIIVCPTTVMHQWVKEFHTWWPPFRVAVLHETGSYTHRKEKLIRDIAHCHGILITSYSYIRLRQDDISRQDWHYVILDEGHKIRNPNAAITLACKQFRTPHRIILSGSPMQNNLRELWSLFDFVFPGKLGTLPVFMEQFSVPITMGGYSNASPVQVKTAYKCACVLRDTINPYLLRRMKSDVKMSLSLPDKNEQVLFCRLTEEQHKVYQNFIDSKEVYRILNGEMQVFSGLIALRKICNHPDLFSGGPKTLRGISDNEPEEDQFGYWKRSGKMIVVESLLKIWHKQGQRVLLFSQSRQMLDILEVFLRAQKYSYLKMDGTTTIASRQPLITKYNEDTSIFVFLLTTRVGGLGVNLTGANRVIIYDPDWNPSTDTQARERAWRIGQRKQVTVYRLLTAGTIEEKIYHRQIFKQFLTNRVLKDPKQRRFFKSNDLYELFTLTSPDASQGTETSAIFAGTGSDVQTPKRHLKRKLQLASGTDHNIPICNKSPDPDAPAGGDTASAENSAAGGAAVNAVPSNQGGPLREAPLTPGTEARSDSLAEETDAVGRLEDLPVPSAEGQCACSPRTSGTGRTSGGERIGKKQGLAGKRESCQVRTAPLGENGQTDNAFCKRKSKTKHSVAEEGAQETLLRPEPKPKSSRCRRDAKFEGTRIPHLVKKRKYRKQDSENEHESTQQNHDDYVLEKLFKKSVGVHSVMKHDAIMDGASPDYVLVEAEANRVAQDALKALRLSRQRCLGVASGVPTWTGRRGVSRAPAGIRSRFGQKRNSSLSVQRPSTPSQQKCQDGTVKKDGKDLISEHFSGNVEAMESSSGALASSSLLAKMRARNHLILPERLESENVSPHEAGAPPPPCTEHDDLLVEMRNFIAFRARVDGQASTQEVLQEFESKLSVSQSCVFRELLRNLCTFHRTSGGEGIWKLKPEYC</sequence>
<evidence type="ECO:0000256" key="8">
    <source>
        <dbReference type="ARBA" id="ARBA00023125"/>
    </source>
</evidence>